<organism evidence="1 2">
    <name type="scientific">Mya arenaria</name>
    <name type="common">Soft-shell clam</name>
    <dbReference type="NCBI Taxonomy" id="6604"/>
    <lineage>
        <taxon>Eukaryota</taxon>
        <taxon>Metazoa</taxon>
        <taxon>Spiralia</taxon>
        <taxon>Lophotrochozoa</taxon>
        <taxon>Mollusca</taxon>
        <taxon>Bivalvia</taxon>
        <taxon>Autobranchia</taxon>
        <taxon>Heteroconchia</taxon>
        <taxon>Euheterodonta</taxon>
        <taxon>Imparidentia</taxon>
        <taxon>Neoheterodontei</taxon>
        <taxon>Myida</taxon>
        <taxon>Myoidea</taxon>
        <taxon>Myidae</taxon>
        <taxon>Mya</taxon>
    </lineage>
</organism>
<dbReference type="EMBL" id="CP111023">
    <property type="protein sequence ID" value="WAR20903.1"/>
    <property type="molecule type" value="Genomic_DNA"/>
</dbReference>
<protein>
    <submittedName>
        <fullName evidence="1">Uncharacterized protein</fullName>
    </submittedName>
</protein>
<sequence>MSQLKRYESHLFLKSPANKHNCRVCWKLLSGYPTSRRESDGMGSTELSLWHRVNVLRIGWRDTHYNNSRRTGGRLPEKDVRLKNHLVQTRQYLSTAFSISNSIGFRLIL</sequence>
<accession>A0ABY7FJP1</accession>
<dbReference type="Proteomes" id="UP001164746">
    <property type="component" value="Chromosome 12"/>
</dbReference>
<evidence type="ECO:0000313" key="2">
    <source>
        <dbReference type="Proteomes" id="UP001164746"/>
    </source>
</evidence>
<name>A0ABY7FJP1_MYAAR</name>
<feature type="non-terminal residue" evidence="1">
    <location>
        <position position="1"/>
    </location>
</feature>
<gene>
    <name evidence="1" type="ORF">MAR_014877</name>
</gene>
<proteinExistence type="predicted"/>
<keyword evidence="2" id="KW-1185">Reference proteome</keyword>
<evidence type="ECO:0000313" key="1">
    <source>
        <dbReference type="EMBL" id="WAR20903.1"/>
    </source>
</evidence>
<reference evidence="1" key="1">
    <citation type="submission" date="2022-11" db="EMBL/GenBank/DDBJ databases">
        <title>Centuries of genome instability and evolution in soft-shell clam transmissible cancer (bioRxiv).</title>
        <authorList>
            <person name="Hart S.F.M."/>
            <person name="Yonemitsu M.A."/>
            <person name="Giersch R.M."/>
            <person name="Beal B.F."/>
            <person name="Arriagada G."/>
            <person name="Davis B.W."/>
            <person name="Ostrander E.A."/>
            <person name="Goff S.P."/>
            <person name="Metzger M.J."/>
        </authorList>
    </citation>
    <scope>NUCLEOTIDE SEQUENCE</scope>
    <source>
        <strain evidence="1">MELC-2E11</strain>
        <tissue evidence="1">Siphon/mantle</tissue>
    </source>
</reference>